<keyword evidence="4" id="KW-0378">Hydrolase</keyword>
<comment type="catalytic activity">
    <reaction evidence="7">
        <text>O-phospho-L-seryl-[protein] + H2O = L-seryl-[protein] + phosphate</text>
        <dbReference type="Rhea" id="RHEA:20629"/>
        <dbReference type="Rhea" id="RHEA-COMP:9863"/>
        <dbReference type="Rhea" id="RHEA-COMP:11604"/>
        <dbReference type="ChEBI" id="CHEBI:15377"/>
        <dbReference type="ChEBI" id="CHEBI:29999"/>
        <dbReference type="ChEBI" id="CHEBI:43474"/>
        <dbReference type="ChEBI" id="CHEBI:83421"/>
        <dbReference type="EC" id="3.1.3.16"/>
    </reaction>
</comment>
<dbReference type="GO" id="GO:0004722">
    <property type="term" value="F:protein serine/threonine phosphatase activity"/>
    <property type="evidence" value="ECO:0007669"/>
    <property type="project" value="UniProtKB-EC"/>
</dbReference>
<dbReference type="InterPro" id="IPR006186">
    <property type="entry name" value="Ser/Thr-sp_prot-phosphatase"/>
</dbReference>
<feature type="domain" description="Serine/threonine specific protein phosphatases" evidence="9">
    <location>
        <begin position="50"/>
        <end position="55"/>
    </location>
</feature>
<comment type="catalytic activity">
    <reaction evidence="8">
        <text>O-phospho-L-threonyl-[protein] + H2O = L-threonyl-[protein] + phosphate</text>
        <dbReference type="Rhea" id="RHEA:47004"/>
        <dbReference type="Rhea" id="RHEA-COMP:11060"/>
        <dbReference type="Rhea" id="RHEA-COMP:11605"/>
        <dbReference type="ChEBI" id="CHEBI:15377"/>
        <dbReference type="ChEBI" id="CHEBI:30013"/>
        <dbReference type="ChEBI" id="CHEBI:43474"/>
        <dbReference type="ChEBI" id="CHEBI:61977"/>
        <dbReference type="EC" id="3.1.3.16"/>
    </reaction>
</comment>
<evidence type="ECO:0000256" key="3">
    <source>
        <dbReference type="ARBA" id="ARBA00022723"/>
    </source>
</evidence>
<keyword evidence="3" id="KW-0479">Metal-binding</keyword>
<dbReference type="PANTHER" id="PTHR11668:SF300">
    <property type="entry name" value="SERINE_THREONINE-PROTEIN PHOSPHATASE"/>
    <property type="match status" value="1"/>
</dbReference>
<evidence type="ECO:0000256" key="2">
    <source>
        <dbReference type="ARBA" id="ARBA00013081"/>
    </source>
</evidence>
<dbReference type="InterPro" id="IPR029052">
    <property type="entry name" value="Metallo-depent_PP-like"/>
</dbReference>
<feature type="non-terminal residue" evidence="10">
    <location>
        <position position="77"/>
    </location>
</feature>
<dbReference type="SUPFAM" id="SSF56300">
    <property type="entry name" value="Metallo-dependent phosphatases"/>
    <property type="match status" value="1"/>
</dbReference>
<comment type="cofactor">
    <cofactor evidence="1">
        <name>Mn(2+)</name>
        <dbReference type="ChEBI" id="CHEBI:29035"/>
    </cofactor>
</comment>
<dbReference type="PROSITE" id="PS00125">
    <property type="entry name" value="SER_THR_PHOSPHATASE"/>
    <property type="match status" value="1"/>
</dbReference>
<evidence type="ECO:0000256" key="5">
    <source>
        <dbReference type="ARBA" id="ARBA00022912"/>
    </source>
</evidence>
<evidence type="ECO:0000256" key="1">
    <source>
        <dbReference type="ARBA" id="ARBA00001936"/>
    </source>
</evidence>
<dbReference type="EMBL" id="GDID01001386">
    <property type="protein sequence ID" value="JAP95220.1"/>
    <property type="molecule type" value="Transcribed_RNA"/>
</dbReference>
<proteinExistence type="predicted"/>
<accession>A0A146KEH1</accession>
<dbReference type="PANTHER" id="PTHR11668">
    <property type="entry name" value="SERINE/THREONINE PROTEIN PHOSPHATASE"/>
    <property type="match status" value="1"/>
</dbReference>
<dbReference type="GO" id="GO:0046872">
    <property type="term" value="F:metal ion binding"/>
    <property type="evidence" value="ECO:0007669"/>
    <property type="project" value="UniProtKB-KW"/>
</dbReference>
<protein>
    <recommendedName>
        <fullName evidence="2">protein-serine/threonine phosphatase</fullName>
        <ecNumber evidence="2">3.1.3.16</ecNumber>
    </recommendedName>
</protein>
<dbReference type="Gene3D" id="3.60.21.10">
    <property type="match status" value="1"/>
</dbReference>
<gene>
    <name evidence="10" type="ORF">TPC1_11863</name>
</gene>
<evidence type="ECO:0000313" key="10">
    <source>
        <dbReference type="EMBL" id="JAP95220.1"/>
    </source>
</evidence>
<reference evidence="10" key="1">
    <citation type="submission" date="2015-07" db="EMBL/GenBank/DDBJ databases">
        <title>Adaptation to a free-living lifestyle via gene acquisitions in the diplomonad Trepomonas sp. PC1.</title>
        <authorList>
            <person name="Xu F."/>
            <person name="Jerlstrom-Hultqvist J."/>
            <person name="Kolisko M."/>
            <person name="Simpson A.G.B."/>
            <person name="Roger A.J."/>
            <person name="Svard S.G."/>
            <person name="Andersson J.O."/>
        </authorList>
    </citation>
    <scope>NUCLEOTIDE SEQUENCE</scope>
    <source>
        <strain evidence="10">PC1</strain>
    </source>
</reference>
<evidence type="ECO:0000256" key="6">
    <source>
        <dbReference type="ARBA" id="ARBA00023211"/>
    </source>
</evidence>
<dbReference type="EC" id="3.1.3.16" evidence="2"/>
<organism evidence="10">
    <name type="scientific">Trepomonas sp. PC1</name>
    <dbReference type="NCBI Taxonomy" id="1076344"/>
    <lineage>
        <taxon>Eukaryota</taxon>
        <taxon>Metamonada</taxon>
        <taxon>Diplomonadida</taxon>
        <taxon>Hexamitidae</taxon>
        <taxon>Hexamitinae</taxon>
        <taxon>Trepomonas</taxon>
    </lineage>
</organism>
<dbReference type="InterPro" id="IPR050341">
    <property type="entry name" value="PP1_catalytic_subunit"/>
</dbReference>
<dbReference type="GO" id="GO:0005737">
    <property type="term" value="C:cytoplasm"/>
    <property type="evidence" value="ECO:0007669"/>
    <property type="project" value="TreeGrafter"/>
</dbReference>
<keyword evidence="6" id="KW-0464">Manganese</keyword>
<evidence type="ECO:0000256" key="4">
    <source>
        <dbReference type="ARBA" id="ARBA00022801"/>
    </source>
</evidence>
<name>A0A146KEH1_9EUKA</name>
<dbReference type="InterPro" id="IPR004843">
    <property type="entry name" value="Calcineurin-like_PHP"/>
</dbReference>
<dbReference type="PRINTS" id="PR00114">
    <property type="entry name" value="STPHPHTASE"/>
</dbReference>
<feature type="non-terminal residue" evidence="10">
    <location>
        <position position="1"/>
    </location>
</feature>
<evidence type="ECO:0000259" key="9">
    <source>
        <dbReference type="PROSITE" id="PS00125"/>
    </source>
</evidence>
<dbReference type="GO" id="GO:0005634">
    <property type="term" value="C:nucleus"/>
    <property type="evidence" value="ECO:0007669"/>
    <property type="project" value="TreeGrafter"/>
</dbReference>
<keyword evidence="5" id="KW-0904">Protein phosphatase</keyword>
<evidence type="ECO:0000256" key="8">
    <source>
        <dbReference type="ARBA" id="ARBA00048336"/>
    </source>
</evidence>
<sequence>DNRNHKQLRYQKPKQLLFLGDMVDRGYRSLETILLILTMQLLWPKRVVILRGNHETEKISREYGFFDECKRKQSQAV</sequence>
<evidence type="ECO:0000256" key="7">
    <source>
        <dbReference type="ARBA" id="ARBA00047761"/>
    </source>
</evidence>
<dbReference type="AlphaFoldDB" id="A0A146KEH1"/>
<dbReference type="Pfam" id="PF00149">
    <property type="entry name" value="Metallophos"/>
    <property type="match status" value="1"/>
</dbReference>